<dbReference type="Proteomes" id="UP001189624">
    <property type="component" value="Chromosome 5"/>
</dbReference>
<dbReference type="GO" id="GO:0003677">
    <property type="term" value="F:DNA binding"/>
    <property type="evidence" value="ECO:0007669"/>
    <property type="project" value="UniProtKB-KW"/>
</dbReference>
<evidence type="ECO:0000256" key="1">
    <source>
        <dbReference type="ARBA" id="ARBA00004123"/>
    </source>
</evidence>
<dbReference type="GO" id="GO:0005634">
    <property type="term" value="C:nucleus"/>
    <property type="evidence" value="ECO:0007669"/>
    <property type="project" value="UniProtKB-SubCell"/>
</dbReference>
<evidence type="ECO:0000256" key="2">
    <source>
        <dbReference type="ARBA" id="ARBA00022737"/>
    </source>
</evidence>
<evidence type="ECO:0000256" key="4">
    <source>
        <dbReference type="ARBA" id="ARBA00023125"/>
    </source>
</evidence>
<dbReference type="PANTHER" id="PTHR47995:SF18">
    <property type="entry name" value="TRANSCRIPTION FACTOR MYB65"/>
    <property type="match status" value="1"/>
</dbReference>
<comment type="subcellular location">
    <subcellularLocation>
        <location evidence="1">Nucleus</location>
    </subcellularLocation>
</comment>
<proteinExistence type="predicted"/>
<protein>
    <submittedName>
        <fullName evidence="8">Uncharacterized protein</fullName>
    </submittedName>
</protein>
<gene>
    <name evidence="8" type="ORF">AYBTSS11_LOCUS17880</name>
</gene>
<organism evidence="8 9">
    <name type="scientific">Sphenostylis stenocarpa</name>
    <dbReference type="NCBI Taxonomy" id="92480"/>
    <lineage>
        <taxon>Eukaryota</taxon>
        <taxon>Viridiplantae</taxon>
        <taxon>Streptophyta</taxon>
        <taxon>Embryophyta</taxon>
        <taxon>Tracheophyta</taxon>
        <taxon>Spermatophyta</taxon>
        <taxon>Magnoliopsida</taxon>
        <taxon>eudicotyledons</taxon>
        <taxon>Gunneridae</taxon>
        <taxon>Pentapetalae</taxon>
        <taxon>rosids</taxon>
        <taxon>fabids</taxon>
        <taxon>Fabales</taxon>
        <taxon>Fabaceae</taxon>
        <taxon>Papilionoideae</taxon>
        <taxon>50 kb inversion clade</taxon>
        <taxon>NPAAA clade</taxon>
        <taxon>indigoferoid/millettioid clade</taxon>
        <taxon>Phaseoleae</taxon>
        <taxon>Sphenostylis</taxon>
    </lineage>
</organism>
<feature type="region of interest" description="Disordered" evidence="7">
    <location>
        <begin position="261"/>
        <end position="280"/>
    </location>
</feature>
<evidence type="ECO:0000313" key="9">
    <source>
        <dbReference type="Proteomes" id="UP001189624"/>
    </source>
</evidence>
<evidence type="ECO:0000256" key="5">
    <source>
        <dbReference type="ARBA" id="ARBA00023163"/>
    </source>
</evidence>
<keyword evidence="9" id="KW-1185">Reference proteome</keyword>
<keyword evidence="6" id="KW-0539">Nucleus</keyword>
<feature type="compositionally biased region" description="Low complexity" evidence="7">
    <location>
        <begin position="261"/>
        <end position="272"/>
    </location>
</feature>
<evidence type="ECO:0000256" key="3">
    <source>
        <dbReference type="ARBA" id="ARBA00023015"/>
    </source>
</evidence>
<accession>A0AA86T1C8</accession>
<keyword evidence="4" id="KW-0238">DNA-binding</keyword>
<dbReference type="AlphaFoldDB" id="A0AA86T1C8"/>
<keyword evidence="2" id="KW-0677">Repeat</keyword>
<dbReference type="PANTHER" id="PTHR47995">
    <property type="entry name" value="TRANSCRIPTION FACTOR MYB33-RELATED"/>
    <property type="match status" value="1"/>
</dbReference>
<name>A0AA86T1C8_9FABA</name>
<evidence type="ECO:0000256" key="7">
    <source>
        <dbReference type="SAM" id="MobiDB-lite"/>
    </source>
</evidence>
<dbReference type="EMBL" id="OY731402">
    <property type="protein sequence ID" value="CAJ1958699.1"/>
    <property type="molecule type" value="Genomic_DNA"/>
</dbReference>
<evidence type="ECO:0000256" key="6">
    <source>
        <dbReference type="ARBA" id="ARBA00023242"/>
    </source>
</evidence>
<reference evidence="8" key="1">
    <citation type="submission" date="2023-10" db="EMBL/GenBank/DDBJ databases">
        <authorList>
            <person name="Domelevo Entfellner J.-B."/>
        </authorList>
    </citation>
    <scope>NUCLEOTIDE SEQUENCE</scope>
</reference>
<dbReference type="Gramene" id="rna-AYBTSS11_LOCUS17880">
    <property type="protein sequence ID" value="CAJ1958699.1"/>
    <property type="gene ID" value="gene-AYBTSS11_LOCUS17880"/>
</dbReference>
<sequence length="394" mass="43881">MKRCQRAGLPLYPPEVVVQAFQDSKHGQSEIRDGDGGQHDFLEENNYEIHDAIFDRLKENHESLPFVPELPDISANSILPNVLGSAPLCNFLPSTLPHHDHLQESTMSFINSTELNSNGFYPFDQFKDNTSDKIAESFGFHSPFDHGASSYGSICYGHSLSNDNYSTSKLTSEAVRSNDNYSTSKLVSEAVRSELPSLQYPADTEFGCWGTSPPAPLNESFDVFIHSPQPPYALDSGSSSLNHYLLDEYLYQQAKTLSCSKNNWSDKSSSSSIATPGDRAESSALNMYETEWEDYADPVSPFGATSILNEHPVVSTNGKSWDGWEPFHTFSGNNEKLQSVDQVLAPKSENQHMSMLNLTWPDVTLASDWNEMYPVHDGMNQADMIDVSDDFNTQ</sequence>
<evidence type="ECO:0000313" key="8">
    <source>
        <dbReference type="EMBL" id="CAJ1958699.1"/>
    </source>
</evidence>
<keyword evidence="3" id="KW-0805">Transcription regulation</keyword>
<keyword evidence="5" id="KW-0804">Transcription</keyword>